<protein>
    <submittedName>
        <fullName evidence="1">Uncharacterized protein</fullName>
    </submittedName>
</protein>
<sequence length="99" mass="10791">MALRSIVGKLRGPAAAVAASRAFSKTCEQCGKTSSRTADSLGQKNGAIKDDWRKELKWFKRKHYMIRTLAAAATFGALGISGKYTIDLLESDALIRSKK</sequence>
<dbReference type="Proteomes" id="UP001497457">
    <property type="component" value="Chromosome 7b"/>
</dbReference>
<proteinExistence type="predicted"/>
<accession>A0ABC9FM15</accession>
<evidence type="ECO:0000313" key="1">
    <source>
        <dbReference type="EMBL" id="CAL5078312.1"/>
    </source>
</evidence>
<reference evidence="2" key="1">
    <citation type="submission" date="2024-06" db="EMBL/GenBank/DDBJ databases">
        <authorList>
            <person name="Ryan C."/>
        </authorList>
    </citation>
    <scope>NUCLEOTIDE SEQUENCE [LARGE SCALE GENOMIC DNA]</scope>
</reference>
<gene>
    <name evidence="1" type="ORF">URODEC1_LOCUS107070</name>
</gene>
<dbReference type="AlphaFoldDB" id="A0ABC9FM15"/>
<dbReference type="EMBL" id="OZ075117">
    <property type="protein sequence ID" value="CAL5078312.1"/>
    <property type="molecule type" value="Genomic_DNA"/>
</dbReference>
<reference evidence="1 2" key="2">
    <citation type="submission" date="2024-10" db="EMBL/GenBank/DDBJ databases">
        <authorList>
            <person name="Ryan C."/>
        </authorList>
    </citation>
    <scope>NUCLEOTIDE SEQUENCE [LARGE SCALE GENOMIC DNA]</scope>
</reference>
<evidence type="ECO:0000313" key="2">
    <source>
        <dbReference type="Proteomes" id="UP001497457"/>
    </source>
</evidence>
<organism evidence="1 2">
    <name type="scientific">Urochloa decumbens</name>
    <dbReference type="NCBI Taxonomy" id="240449"/>
    <lineage>
        <taxon>Eukaryota</taxon>
        <taxon>Viridiplantae</taxon>
        <taxon>Streptophyta</taxon>
        <taxon>Embryophyta</taxon>
        <taxon>Tracheophyta</taxon>
        <taxon>Spermatophyta</taxon>
        <taxon>Magnoliopsida</taxon>
        <taxon>Liliopsida</taxon>
        <taxon>Poales</taxon>
        <taxon>Poaceae</taxon>
        <taxon>PACMAD clade</taxon>
        <taxon>Panicoideae</taxon>
        <taxon>Panicodae</taxon>
        <taxon>Paniceae</taxon>
        <taxon>Melinidinae</taxon>
        <taxon>Urochloa</taxon>
    </lineage>
</organism>
<name>A0ABC9FM15_9POAL</name>
<keyword evidence="2" id="KW-1185">Reference proteome</keyword>